<comment type="caution">
    <text evidence="2">The sequence shown here is derived from an EMBL/GenBank/DDBJ whole genome shotgun (WGS) entry which is preliminary data.</text>
</comment>
<sequence length="133" mass="15695">MLKIAWEYILANLIALISLAISIYNLWKNRKNITVTYQENIEINFIDGIFVFDSNNEIETYKTTMTIKISIVNPSPNDIGFFDLRVFDPVTNINIPFLTYRTLPFTNKTVIRIVDYKNPKYYELDIPQRKLCF</sequence>
<name>A0A3R6W668_9LACO</name>
<evidence type="ECO:0000313" key="3">
    <source>
        <dbReference type="Proteomes" id="UP000284822"/>
    </source>
</evidence>
<dbReference type="AlphaFoldDB" id="A0A3R6W668"/>
<dbReference type="EMBL" id="QOCS01000014">
    <property type="protein sequence ID" value="RHW46119.1"/>
    <property type="molecule type" value="Genomic_DNA"/>
</dbReference>
<accession>A0A3R6W668</accession>
<evidence type="ECO:0000313" key="2">
    <source>
        <dbReference type="EMBL" id="RHW46119.1"/>
    </source>
</evidence>
<keyword evidence="1" id="KW-1133">Transmembrane helix</keyword>
<keyword evidence="1" id="KW-0472">Membrane</keyword>
<proteinExistence type="predicted"/>
<keyword evidence="1" id="KW-0812">Transmembrane</keyword>
<dbReference type="RefSeq" id="WP_118910965.1">
    <property type="nucleotide sequence ID" value="NZ_QOCS01000014.1"/>
</dbReference>
<feature type="transmembrane region" description="Helical" evidence="1">
    <location>
        <begin position="6"/>
        <end position="27"/>
    </location>
</feature>
<evidence type="ECO:0000256" key="1">
    <source>
        <dbReference type="SAM" id="Phobius"/>
    </source>
</evidence>
<protein>
    <submittedName>
        <fullName evidence="2">Uncharacterized protein</fullName>
    </submittedName>
</protein>
<organism evidence="2 3">
    <name type="scientific">Bombilactobacillus bombi</name>
    <dbReference type="NCBI Taxonomy" id="1303590"/>
    <lineage>
        <taxon>Bacteria</taxon>
        <taxon>Bacillati</taxon>
        <taxon>Bacillota</taxon>
        <taxon>Bacilli</taxon>
        <taxon>Lactobacillales</taxon>
        <taxon>Lactobacillaceae</taxon>
        <taxon>Bombilactobacillus</taxon>
    </lineage>
</organism>
<gene>
    <name evidence="2" type="ORF">DS832_07150</name>
</gene>
<dbReference type="Proteomes" id="UP000284822">
    <property type="component" value="Unassembled WGS sequence"/>
</dbReference>
<reference evidence="2 3" key="1">
    <citation type="submission" date="2018-07" db="EMBL/GenBank/DDBJ databases">
        <title>Genome sequences of six Lactobacillus spp. isolated from bumble bee guts.</title>
        <authorList>
            <person name="Motta E.V.S."/>
            <person name="Moran N.A."/>
        </authorList>
    </citation>
    <scope>NUCLEOTIDE SEQUENCE [LARGE SCALE GENOMIC DNA]</scope>
    <source>
        <strain evidence="2 3">LV-8.1</strain>
    </source>
</reference>